<dbReference type="RefSeq" id="WP_145077326.1">
    <property type="nucleotide sequence ID" value="NZ_CP036425.1"/>
</dbReference>
<dbReference type="GO" id="GO:0016853">
    <property type="term" value="F:isomerase activity"/>
    <property type="evidence" value="ECO:0007669"/>
    <property type="project" value="InterPro"/>
</dbReference>
<proteinExistence type="predicted"/>
<dbReference type="InterPro" id="IPR036569">
    <property type="entry name" value="RpiB_LacA_LacB_sf"/>
</dbReference>
<accession>A0A517YUK3</accession>
<evidence type="ECO:0000313" key="1">
    <source>
        <dbReference type="EMBL" id="QDU33904.1"/>
    </source>
</evidence>
<sequence length="274" mass="30223">MSNFDPQLVKLIADQVMIALSDRMSQVNAPISPPAGTCTGDFSKFKQQPLHRANEEIKQHITEPELTGFVTADNLAQFIKLYPNRLIKLAPNAQLTPLAQDFIKEKQLNFTAASTGQTKQIKSTDNSPIAKPTAIWIDGFCPVVQQLTSKLRTQLTLIAPSKTAAQLPELIKQISQQLAHGDIKNAILFLPDAISAALLANKCANIRAAVSRCSQSFITAHRDLALNLLIIEYPHTKADQIESLTRYMATHTTPNSNAIESKFKELSHPCRCNK</sequence>
<name>A0A517YUK3_9BACT</name>
<dbReference type="Gene3D" id="3.40.1400.10">
    <property type="entry name" value="Sugar-phosphate isomerase, RpiB/LacA/LacB"/>
    <property type="match status" value="1"/>
</dbReference>
<evidence type="ECO:0000313" key="2">
    <source>
        <dbReference type="Proteomes" id="UP000317369"/>
    </source>
</evidence>
<reference evidence="1 2" key="1">
    <citation type="submission" date="2019-02" db="EMBL/GenBank/DDBJ databases">
        <title>Deep-cultivation of Planctomycetes and their phenomic and genomic characterization uncovers novel biology.</title>
        <authorList>
            <person name="Wiegand S."/>
            <person name="Jogler M."/>
            <person name="Boedeker C."/>
            <person name="Pinto D."/>
            <person name="Vollmers J."/>
            <person name="Rivas-Marin E."/>
            <person name="Kohn T."/>
            <person name="Peeters S.H."/>
            <person name="Heuer A."/>
            <person name="Rast P."/>
            <person name="Oberbeckmann S."/>
            <person name="Bunk B."/>
            <person name="Jeske O."/>
            <person name="Meyerdierks A."/>
            <person name="Storesund J.E."/>
            <person name="Kallscheuer N."/>
            <person name="Luecker S."/>
            <person name="Lage O.M."/>
            <person name="Pohl T."/>
            <person name="Merkel B.J."/>
            <person name="Hornburger P."/>
            <person name="Mueller R.-W."/>
            <person name="Bruemmer F."/>
            <person name="Labrenz M."/>
            <person name="Spormann A.M."/>
            <person name="Op den Camp H."/>
            <person name="Overmann J."/>
            <person name="Amann R."/>
            <person name="Jetten M.S.M."/>
            <person name="Mascher T."/>
            <person name="Medema M.H."/>
            <person name="Devos D.P."/>
            <person name="Kaster A.-K."/>
            <person name="Ovreas L."/>
            <person name="Rohde M."/>
            <person name="Galperin M.Y."/>
            <person name="Jogler C."/>
        </authorList>
    </citation>
    <scope>NUCLEOTIDE SEQUENCE [LARGE SCALE GENOMIC DNA]</scope>
    <source>
        <strain evidence="1 2">KS4</strain>
    </source>
</reference>
<dbReference type="GO" id="GO:0005975">
    <property type="term" value="P:carbohydrate metabolic process"/>
    <property type="evidence" value="ECO:0007669"/>
    <property type="project" value="InterPro"/>
</dbReference>
<dbReference type="Proteomes" id="UP000317369">
    <property type="component" value="Chromosome"/>
</dbReference>
<protein>
    <submittedName>
        <fullName evidence="1">Uncharacterized protein</fullName>
    </submittedName>
</protein>
<gene>
    <name evidence="1" type="ORF">KS4_19640</name>
</gene>
<dbReference type="EMBL" id="CP036425">
    <property type="protein sequence ID" value="QDU33904.1"/>
    <property type="molecule type" value="Genomic_DNA"/>
</dbReference>
<keyword evidence="2" id="KW-1185">Reference proteome</keyword>
<organism evidence="1 2">
    <name type="scientific">Poriferisphaera corsica</name>
    <dbReference type="NCBI Taxonomy" id="2528020"/>
    <lineage>
        <taxon>Bacteria</taxon>
        <taxon>Pseudomonadati</taxon>
        <taxon>Planctomycetota</taxon>
        <taxon>Phycisphaerae</taxon>
        <taxon>Phycisphaerales</taxon>
        <taxon>Phycisphaeraceae</taxon>
        <taxon>Poriferisphaera</taxon>
    </lineage>
</organism>
<dbReference type="AlphaFoldDB" id="A0A517YUK3"/>
<dbReference type="KEGG" id="pcor:KS4_19640"/>